<keyword evidence="2 3" id="KW-0040">ANK repeat</keyword>
<dbReference type="GO" id="GO:0085020">
    <property type="term" value="P:protein K6-linked ubiquitination"/>
    <property type="evidence" value="ECO:0007669"/>
    <property type="project" value="TreeGrafter"/>
</dbReference>
<gene>
    <name evidence="5" type="ORF">NF27_EF00060</name>
</gene>
<dbReference type="SMART" id="SM00248">
    <property type="entry name" value="ANK"/>
    <property type="match status" value="3"/>
</dbReference>
<dbReference type="InterPro" id="IPR036770">
    <property type="entry name" value="Ankyrin_rpt-contain_sf"/>
</dbReference>
<evidence type="ECO:0000256" key="4">
    <source>
        <dbReference type="SAM" id="MobiDB-lite"/>
    </source>
</evidence>
<dbReference type="PROSITE" id="PS50297">
    <property type="entry name" value="ANK_REP_REGION"/>
    <property type="match status" value="1"/>
</dbReference>
<keyword evidence="6" id="KW-1185">Reference proteome</keyword>
<dbReference type="InterPro" id="IPR002110">
    <property type="entry name" value="Ankyrin_rpt"/>
</dbReference>
<feature type="repeat" description="ANK" evidence="3">
    <location>
        <begin position="829"/>
        <end position="861"/>
    </location>
</feature>
<dbReference type="Gene3D" id="1.25.40.20">
    <property type="entry name" value="Ankyrin repeat-containing domain"/>
    <property type="match status" value="1"/>
</dbReference>
<evidence type="ECO:0000313" key="5">
    <source>
        <dbReference type="EMBL" id="KIE05205.1"/>
    </source>
</evidence>
<accession>A0A0C1QYX6</accession>
<evidence type="ECO:0000256" key="3">
    <source>
        <dbReference type="PROSITE-ProRule" id="PRU00023"/>
    </source>
</evidence>
<sequence>MLEKVIMKRKDHPTGSSEEFSSGEEEVFEYSEEHSSYELIEESLSSGDEAEEFKGISSPLLTSEDDKNIFCAIRPLAIVDIDIFKSSYKEEIKHFFTTLKERFLLLNNKEIVNFFYRTVEKKEGIFVKRAEGIESIKETILNSTEPLSTNLAVSLKRFVDILSTSINPRNDICLLAYDEEGEQLITEFPKELFIIEWNKFKKTNLGKIICSEDRASIVEIELKRLIATPEYNFRVMQTQNQRVAEESDLFNVKNITQLGTALSRYKVIGFNDYHGDKYIIQTITKLMPTIQASFFCIEIESYRQSRIDEWYDCQDDIKQASLDILLLNNILGGSEAYFHLFLTLKESNIRIKAMDIHTETQTQFGRDSKHTAGTTRMKEANAFFIDCINNALEHSQGKTVIFCSGAKHNRDLQDRLDAKENVGRSGNIIISIKKAEQDITNAQIIISKEFEMLPGDKPLANALTTADISIYVPVNKNELCWENDNLNLEKRSLGSLKRHEDMLEINVSEDIYSDFESLFNLPSLSTQTNPILNVQHYDDKQIEDLIKYYNSKFSQVPIIAPETSIPEIMKDGIPVGGATALEQKLLSFQQDKALDKIIIVLRVNAITKGFDNQANNHYVCIYLEKHRSKKITITYIDPMGENIHHNIEDIIHECLENNFKYKMVLNRTNRIQIYDVEEKEGVILPVEGTNDHDCGPFLIYLVSLVINKLELPNLISLNVDTSKALGQLLRQHYAKRTDFDTIDKEVKSIIPLNNKSASIKHASIAIFEAAKYGNTKKIEKAITKGVDINYREETHGRTLLHVTIIRGHESISNLLINNDNAALNLQDNDGRSPLHLAAIYNRSEVVRLLLEKGANKEIRDNSGKTAKDYAASYQLKLLLEPKDKGKEREK</sequence>
<comment type="caution">
    <text evidence="5">The sequence shown here is derived from an EMBL/GenBank/DDBJ whole genome shotgun (WGS) entry which is preliminary data.</text>
</comment>
<protein>
    <submittedName>
        <fullName evidence="5">Uncharacterized protein</fullName>
    </submittedName>
</protein>
<dbReference type="PANTHER" id="PTHR24171:SF8">
    <property type="entry name" value="BRCA1-ASSOCIATED RING DOMAIN PROTEIN 1"/>
    <property type="match status" value="1"/>
</dbReference>
<dbReference type="Proteomes" id="UP000031258">
    <property type="component" value="Unassembled WGS sequence"/>
</dbReference>
<evidence type="ECO:0000256" key="2">
    <source>
        <dbReference type="ARBA" id="ARBA00023043"/>
    </source>
</evidence>
<dbReference type="STRING" id="86105.NF27_EF00060"/>
<evidence type="ECO:0000256" key="1">
    <source>
        <dbReference type="ARBA" id="ARBA00022737"/>
    </source>
</evidence>
<name>A0A0C1QYX6_9RICK</name>
<dbReference type="PANTHER" id="PTHR24171">
    <property type="entry name" value="ANKYRIN REPEAT DOMAIN-CONTAINING PROTEIN 39-RELATED"/>
    <property type="match status" value="1"/>
</dbReference>
<dbReference type="PROSITE" id="PS50088">
    <property type="entry name" value="ANK_REPEAT"/>
    <property type="match status" value="1"/>
</dbReference>
<dbReference type="Pfam" id="PF12796">
    <property type="entry name" value="Ank_2"/>
    <property type="match status" value="1"/>
</dbReference>
<proteinExistence type="predicted"/>
<dbReference type="SUPFAM" id="SSF48403">
    <property type="entry name" value="Ankyrin repeat"/>
    <property type="match status" value="1"/>
</dbReference>
<dbReference type="GO" id="GO:0004842">
    <property type="term" value="F:ubiquitin-protein transferase activity"/>
    <property type="evidence" value="ECO:0007669"/>
    <property type="project" value="TreeGrafter"/>
</dbReference>
<feature type="region of interest" description="Disordered" evidence="4">
    <location>
        <begin position="1"/>
        <end position="23"/>
    </location>
</feature>
<keyword evidence="1" id="KW-0677">Repeat</keyword>
<organism evidence="5 6">
    <name type="scientific">Candidatus Jidaibacter acanthamoebae</name>
    <dbReference type="NCBI Taxonomy" id="86105"/>
    <lineage>
        <taxon>Bacteria</taxon>
        <taxon>Pseudomonadati</taxon>
        <taxon>Pseudomonadota</taxon>
        <taxon>Alphaproteobacteria</taxon>
        <taxon>Rickettsiales</taxon>
        <taxon>Candidatus Midichloriaceae</taxon>
        <taxon>Candidatus Jidaibacter</taxon>
    </lineage>
</organism>
<reference evidence="5 6" key="1">
    <citation type="submission" date="2014-11" db="EMBL/GenBank/DDBJ databases">
        <title>A Rickettsiales Symbiont of Amoebae With Ancient Features.</title>
        <authorList>
            <person name="Schulz F."/>
            <person name="Martijn J."/>
            <person name="Wascher F."/>
            <person name="Kostanjsek R."/>
            <person name="Ettema T.J."/>
            <person name="Horn M."/>
        </authorList>
    </citation>
    <scope>NUCLEOTIDE SEQUENCE [LARGE SCALE GENOMIC DNA]</scope>
    <source>
        <strain evidence="5 6">UWC36</strain>
    </source>
</reference>
<dbReference type="AlphaFoldDB" id="A0A0C1QYX6"/>
<evidence type="ECO:0000313" key="6">
    <source>
        <dbReference type="Proteomes" id="UP000031258"/>
    </source>
</evidence>
<dbReference type="EMBL" id="JSWE01000106">
    <property type="protein sequence ID" value="KIE05205.1"/>
    <property type="molecule type" value="Genomic_DNA"/>
</dbReference>